<protein>
    <recommendedName>
        <fullName evidence="5">Nucleotide exchange factor SIL1</fullName>
    </recommendedName>
</protein>
<dbReference type="EMBL" id="MU860036">
    <property type="protein sequence ID" value="KAK4240647.1"/>
    <property type="molecule type" value="Genomic_DNA"/>
</dbReference>
<evidence type="ECO:0008006" key="5">
    <source>
        <dbReference type="Google" id="ProtNLM"/>
    </source>
</evidence>
<dbReference type="InterPro" id="IPR011989">
    <property type="entry name" value="ARM-like"/>
</dbReference>
<proteinExistence type="predicted"/>
<sequence>MTRLRLKMLPLNLVALIGLMAWGASASSSSVSSSSESSPSPSPSADVEFICHTNDPAECYPKIFQATDEFQVVHDDQDLPLGLHVRLNVFTGKKEAKINVPDENDPALEGLPVDSSVVIVERDQSGQGGASDQIRLPPNAPPYDPAGKIKTPESAKSDEGSAFYKSLAILKKGLDVDGALEMLEDISHDIYYGLKIAEDYETVRELFCLAASESSSATGDGKTSLTRARLAALTLSSAVQNNPKALAEIERHWTTKLSSSLCRSDSTVPLGTTTFVLTPSSLSSSSVAADTDPALTKARISLLSGLLRSPILRRDFLASGGPSHLLRILIARDPEPEWLLAQRTAAFLLLDNFLDPDMGATMGEWPTQVQLSKEECAAREGKRGTEQQRAEEKDREEGECLDWHVEQLRLRHAATDHWSHELWSKLGQYRKAEAAGQAQGSVREKPDL</sequence>
<dbReference type="PANTHER" id="PTHR19316">
    <property type="entry name" value="PROTEIN FOLDING REGULATOR"/>
    <property type="match status" value="1"/>
</dbReference>
<dbReference type="GO" id="GO:0005783">
    <property type="term" value="C:endoplasmic reticulum"/>
    <property type="evidence" value="ECO:0007669"/>
    <property type="project" value="TreeGrafter"/>
</dbReference>
<dbReference type="AlphaFoldDB" id="A0AAN7HD95"/>
<evidence type="ECO:0000313" key="3">
    <source>
        <dbReference type="EMBL" id="KAK4240647.1"/>
    </source>
</evidence>
<dbReference type="GO" id="GO:0000774">
    <property type="term" value="F:adenyl-nucleotide exchange factor activity"/>
    <property type="evidence" value="ECO:0007669"/>
    <property type="project" value="TreeGrafter"/>
</dbReference>
<reference evidence="3" key="2">
    <citation type="submission" date="2023-05" db="EMBL/GenBank/DDBJ databases">
        <authorList>
            <consortium name="Lawrence Berkeley National Laboratory"/>
            <person name="Steindorff A."/>
            <person name="Hensen N."/>
            <person name="Bonometti L."/>
            <person name="Westerberg I."/>
            <person name="Brannstrom I.O."/>
            <person name="Guillou S."/>
            <person name="Cros-Aarteil S."/>
            <person name="Calhoun S."/>
            <person name="Haridas S."/>
            <person name="Kuo A."/>
            <person name="Mondo S."/>
            <person name="Pangilinan J."/>
            <person name="Riley R."/>
            <person name="Labutti K."/>
            <person name="Andreopoulos B."/>
            <person name="Lipzen A."/>
            <person name="Chen C."/>
            <person name="Yanf M."/>
            <person name="Daum C."/>
            <person name="Ng V."/>
            <person name="Clum A."/>
            <person name="Ohm R."/>
            <person name="Martin F."/>
            <person name="Silar P."/>
            <person name="Natvig D."/>
            <person name="Lalanne C."/>
            <person name="Gautier V."/>
            <person name="Ament-Velasquez S.L."/>
            <person name="Kruys A."/>
            <person name="Hutchinson M.I."/>
            <person name="Powell A.J."/>
            <person name="Barry K."/>
            <person name="Miller A.N."/>
            <person name="Grigoriev I.V."/>
            <person name="Debuchy R."/>
            <person name="Gladieux P."/>
            <person name="Thoren M.H."/>
            <person name="Johannesson H."/>
        </authorList>
    </citation>
    <scope>NUCLEOTIDE SEQUENCE</scope>
    <source>
        <strain evidence="3">CBS 532.94</strain>
    </source>
</reference>
<feature type="signal peptide" evidence="2">
    <location>
        <begin position="1"/>
        <end position="26"/>
    </location>
</feature>
<organism evidence="3 4">
    <name type="scientific">Achaetomium macrosporum</name>
    <dbReference type="NCBI Taxonomy" id="79813"/>
    <lineage>
        <taxon>Eukaryota</taxon>
        <taxon>Fungi</taxon>
        <taxon>Dikarya</taxon>
        <taxon>Ascomycota</taxon>
        <taxon>Pezizomycotina</taxon>
        <taxon>Sordariomycetes</taxon>
        <taxon>Sordariomycetidae</taxon>
        <taxon>Sordariales</taxon>
        <taxon>Chaetomiaceae</taxon>
        <taxon>Achaetomium</taxon>
    </lineage>
</organism>
<keyword evidence="2" id="KW-0732">Signal</keyword>
<name>A0AAN7HD95_9PEZI</name>
<feature type="region of interest" description="Disordered" evidence="1">
    <location>
        <begin position="378"/>
        <end position="398"/>
    </location>
</feature>
<reference evidence="3" key="1">
    <citation type="journal article" date="2023" name="Mol. Phylogenet. Evol.">
        <title>Genome-scale phylogeny and comparative genomics of the fungal order Sordariales.</title>
        <authorList>
            <person name="Hensen N."/>
            <person name="Bonometti L."/>
            <person name="Westerberg I."/>
            <person name="Brannstrom I.O."/>
            <person name="Guillou S."/>
            <person name="Cros-Aarteil S."/>
            <person name="Calhoun S."/>
            <person name="Haridas S."/>
            <person name="Kuo A."/>
            <person name="Mondo S."/>
            <person name="Pangilinan J."/>
            <person name="Riley R."/>
            <person name="LaButti K."/>
            <person name="Andreopoulos B."/>
            <person name="Lipzen A."/>
            <person name="Chen C."/>
            <person name="Yan M."/>
            <person name="Daum C."/>
            <person name="Ng V."/>
            <person name="Clum A."/>
            <person name="Steindorff A."/>
            <person name="Ohm R.A."/>
            <person name="Martin F."/>
            <person name="Silar P."/>
            <person name="Natvig D.O."/>
            <person name="Lalanne C."/>
            <person name="Gautier V."/>
            <person name="Ament-Velasquez S.L."/>
            <person name="Kruys A."/>
            <person name="Hutchinson M.I."/>
            <person name="Powell A.J."/>
            <person name="Barry K."/>
            <person name="Miller A.N."/>
            <person name="Grigoriev I.V."/>
            <person name="Debuchy R."/>
            <person name="Gladieux P."/>
            <person name="Hiltunen Thoren M."/>
            <person name="Johannesson H."/>
        </authorList>
    </citation>
    <scope>NUCLEOTIDE SEQUENCE</scope>
    <source>
        <strain evidence="3">CBS 532.94</strain>
    </source>
</reference>
<gene>
    <name evidence="3" type="ORF">C8A03DRAFT_13031</name>
</gene>
<dbReference type="PANTHER" id="PTHR19316:SF18">
    <property type="entry name" value="HSP70-BINDING PROTEIN 1"/>
    <property type="match status" value="1"/>
</dbReference>
<comment type="caution">
    <text evidence="3">The sequence shown here is derived from an EMBL/GenBank/DDBJ whole genome shotgun (WGS) entry which is preliminary data.</text>
</comment>
<feature type="region of interest" description="Disordered" evidence="1">
    <location>
        <begin position="124"/>
        <end position="157"/>
    </location>
</feature>
<dbReference type="InterPro" id="IPR050693">
    <property type="entry name" value="Hsp70_NEF-Inhibitors"/>
</dbReference>
<feature type="chain" id="PRO_5043023259" description="Nucleotide exchange factor SIL1" evidence="2">
    <location>
        <begin position="27"/>
        <end position="448"/>
    </location>
</feature>
<accession>A0AAN7HD95</accession>
<evidence type="ECO:0000313" key="4">
    <source>
        <dbReference type="Proteomes" id="UP001303760"/>
    </source>
</evidence>
<dbReference type="Gene3D" id="1.25.10.10">
    <property type="entry name" value="Leucine-rich Repeat Variant"/>
    <property type="match status" value="1"/>
</dbReference>
<keyword evidence="4" id="KW-1185">Reference proteome</keyword>
<dbReference type="Proteomes" id="UP001303760">
    <property type="component" value="Unassembled WGS sequence"/>
</dbReference>
<evidence type="ECO:0000256" key="2">
    <source>
        <dbReference type="SAM" id="SignalP"/>
    </source>
</evidence>
<evidence type="ECO:0000256" key="1">
    <source>
        <dbReference type="SAM" id="MobiDB-lite"/>
    </source>
</evidence>